<evidence type="ECO:0000256" key="3">
    <source>
        <dbReference type="ARBA" id="ARBA00011970"/>
    </source>
</evidence>
<keyword evidence="6" id="KW-0677">Repeat</keyword>
<evidence type="ECO:0000256" key="5">
    <source>
        <dbReference type="ARBA" id="ARBA00022679"/>
    </source>
</evidence>
<proteinExistence type="inferred from homology"/>
<dbReference type="Pfam" id="PF13432">
    <property type="entry name" value="TPR_16"/>
    <property type="match status" value="2"/>
</dbReference>
<dbReference type="InterPro" id="IPR019734">
    <property type="entry name" value="TPR_rpt"/>
</dbReference>
<keyword evidence="4" id="KW-0328">Glycosyltransferase</keyword>
<dbReference type="Gene3D" id="3.40.50.2000">
    <property type="entry name" value="Glycogen Phosphorylase B"/>
    <property type="match status" value="1"/>
</dbReference>
<dbReference type="EC" id="2.4.1.255" evidence="3"/>
<sequence length="789" mass="86025">MLPLDSSDHSTLSPEQQFEHDIALVMQNAIGRHHAGAFDEAKALYEAVLGAVPEHVEANYNLAVLLVDAGRPADAIPLFEIALGADPGNGPCWGGYINALYRAGQLPAAWIAVEMAQQRGVHGPALDGLIAQMATPDVTLPTAPAAGPVGPVGQASITLNISSRPRPQPDESVKADAPAEPVRKASLHKLQKHAALFDKKRSAEALALARQLVADYPDDGASLRALAVSLYRVLQYVEMIDVAYRALESLPGDALLRTLLADTLRLMNRLQEAETQCRLIIAAQPTNVEAHRILGIVLHGLRRHQEAVSACRRAVELAPRAASANGSLGFVLLEQGAAQEAVPWLRRTIEIDPNDNVSHSSLLFGLLHDDTNAPEMLLKEHRAFGKQHERHAPPKKYANSRDPERALRIGFVSGDLLNHAVANYLLPVIEHLSRDPNLSLHFYYNYVIDDHVTAKLREHATTWRTVVMLGDAELAEQIRNDHIDILIDLSGHTGRNRLVALARKPAPLQASWIGYPGTTGMSTIDYYLSDGIVTPAGELDDQFVEKIVRMPALAPYAPPANCPPVNGLPALHNGYITYGSFNRLNKLRQDVIALWAVILRAKPDARMVIGAIEQDRDRETIAGWFAAEGIDPARLTFQPRTSVPVYLQQHHRVDICLDTFPYAGSTTTLNALWMGVPTVTLAGMSIPTRGSASWLKRVDLEAFIAHDKDAFVNKAIALADDLDTLKTVRSGLRERCLASAPFHPDVVAQGLSVALRMMWRRWCAGEAPVSFDAVLPRQSASAPAEQTAG</sequence>
<dbReference type="Gene3D" id="1.25.40.10">
    <property type="entry name" value="Tetratricopeptide repeat domain"/>
    <property type="match status" value="2"/>
</dbReference>
<evidence type="ECO:0000256" key="1">
    <source>
        <dbReference type="ARBA" id="ARBA00004922"/>
    </source>
</evidence>
<dbReference type="PROSITE" id="PS50005">
    <property type="entry name" value="TPR"/>
    <property type="match status" value="2"/>
</dbReference>
<protein>
    <recommendedName>
        <fullName evidence="3">protein O-GlcNAc transferase</fullName>
        <ecNumber evidence="3">2.4.1.255</ecNumber>
    </recommendedName>
</protein>
<feature type="domain" description="O-GlcNAc transferase C-terminal" evidence="9">
    <location>
        <begin position="359"/>
        <end position="551"/>
    </location>
</feature>
<evidence type="ECO:0000313" key="11">
    <source>
        <dbReference type="Proteomes" id="UP001466933"/>
    </source>
</evidence>
<comment type="pathway">
    <text evidence="1">Protein modification; protein glycosylation.</text>
</comment>
<comment type="caution">
    <text evidence="10">The sequence shown here is derived from an EMBL/GenBank/DDBJ whole genome shotgun (WGS) entry which is preliminary data.</text>
</comment>
<dbReference type="Gene3D" id="3.40.50.11380">
    <property type="match status" value="1"/>
</dbReference>
<keyword evidence="5" id="KW-0808">Transferase</keyword>
<dbReference type="SUPFAM" id="SSF48452">
    <property type="entry name" value="TPR-like"/>
    <property type="match status" value="1"/>
</dbReference>
<dbReference type="Proteomes" id="UP001466933">
    <property type="component" value="Unassembled WGS sequence"/>
</dbReference>
<feature type="domain" description="O-GlcNAc transferase C-terminal" evidence="9">
    <location>
        <begin position="571"/>
        <end position="743"/>
    </location>
</feature>
<dbReference type="PANTHER" id="PTHR44835:SF1">
    <property type="entry name" value="PROTEIN O-GLCNAC TRANSFERASE"/>
    <property type="match status" value="1"/>
</dbReference>
<evidence type="ECO:0000256" key="7">
    <source>
        <dbReference type="ARBA" id="ARBA00022803"/>
    </source>
</evidence>
<evidence type="ECO:0000256" key="4">
    <source>
        <dbReference type="ARBA" id="ARBA00022676"/>
    </source>
</evidence>
<gene>
    <name evidence="10" type="ORF">VOI36_28550</name>
</gene>
<organism evidence="10 11">
    <name type="scientific">Burkholderia theae</name>
    <dbReference type="NCBI Taxonomy" id="3143496"/>
    <lineage>
        <taxon>Bacteria</taxon>
        <taxon>Pseudomonadati</taxon>
        <taxon>Pseudomonadota</taxon>
        <taxon>Betaproteobacteria</taxon>
        <taxon>Burkholderiales</taxon>
        <taxon>Burkholderiaceae</taxon>
        <taxon>Burkholderia</taxon>
    </lineage>
</organism>
<dbReference type="InterPro" id="IPR051939">
    <property type="entry name" value="Glycosyltr_41/O-GlcNAc_trsf"/>
</dbReference>
<evidence type="ECO:0000256" key="6">
    <source>
        <dbReference type="ARBA" id="ARBA00022737"/>
    </source>
</evidence>
<dbReference type="RefSeq" id="WP_343494335.1">
    <property type="nucleotide sequence ID" value="NZ_JBCPYA010000015.1"/>
</dbReference>
<dbReference type="InterPro" id="IPR011990">
    <property type="entry name" value="TPR-like_helical_dom_sf"/>
</dbReference>
<evidence type="ECO:0000313" key="10">
    <source>
        <dbReference type="EMBL" id="MEN2473863.1"/>
    </source>
</evidence>
<evidence type="ECO:0000256" key="8">
    <source>
        <dbReference type="PROSITE-ProRule" id="PRU00339"/>
    </source>
</evidence>
<comment type="similarity">
    <text evidence="2">Belongs to the glycosyltransferase 41 family. O-GlcNAc transferase subfamily.</text>
</comment>
<accession>A0ABU9WP40</accession>
<feature type="repeat" description="TPR" evidence="8">
    <location>
        <begin position="288"/>
        <end position="321"/>
    </location>
</feature>
<dbReference type="EMBL" id="JBCPYA010000015">
    <property type="protein sequence ID" value="MEN2473863.1"/>
    <property type="molecule type" value="Genomic_DNA"/>
</dbReference>
<dbReference type="SMART" id="SM00028">
    <property type="entry name" value="TPR"/>
    <property type="match status" value="4"/>
</dbReference>
<keyword evidence="11" id="KW-1185">Reference proteome</keyword>
<evidence type="ECO:0000259" key="9">
    <source>
        <dbReference type="Pfam" id="PF13844"/>
    </source>
</evidence>
<dbReference type="InterPro" id="IPR029489">
    <property type="entry name" value="OGT/SEC/SPY_C"/>
</dbReference>
<feature type="repeat" description="TPR" evidence="8">
    <location>
        <begin position="322"/>
        <end position="355"/>
    </location>
</feature>
<reference evidence="10 11" key="1">
    <citation type="submission" date="2024-05" db="EMBL/GenBank/DDBJ databases">
        <title>Burkholderia sp. Nov. a novel bacteria isolated from rhizosphere soil of Camellia sinensis.</title>
        <authorList>
            <person name="Dong Y."/>
        </authorList>
    </citation>
    <scope>NUCLEOTIDE SEQUENCE [LARGE SCALE GENOMIC DNA]</scope>
    <source>
        <strain evidence="10 11">GS2Y</strain>
    </source>
</reference>
<dbReference type="Pfam" id="PF13844">
    <property type="entry name" value="Glyco_transf_41"/>
    <property type="match status" value="2"/>
</dbReference>
<dbReference type="PANTHER" id="PTHR44835">
    <property type="entry name" value="UDP-N-ACETYLGLUCOSAMINE--PEPTIDE N-ACETYLGLUCOSAMINYLTRANSFERASE SPINDLY-RELATED"/>
    <property type="match status" value="1"/>
</dbReference>
<keyword evidence="7 8" id="KW-0802">TPR repeat</keyword>
<evidence type="ECO:0000256" key="2">
    <source>
        <dbReference type="ARBA" id="ARBA00005386"/>
    </source>
</evidence>
<name>A0ABU9WP40_9BURK</name>